<dbReference type="Pfam" id="PF21154">
    <property type="entry name" value="RPN7_PSMD6_C"/>
    <property type="match status" value="1"/>
</dbReference>
<dbReference type="InterPro" id="IPR015424">
    <property type="entry name" value="PyrdxlP-dep_Trfase"/>
</dbReference>
<dbReference type="UniPathway" id="UPA00528">
    <property type="reaction ID" value="UER00586"/>
</dbReference>
<dbReference type="InterPro" id="IPR036390">
    <property type="entry name" value="WH_DNA-bd_sf"/>
</dbReference>
<evidence type="ECO:0000313" key="12">
    <source>
        <dbReference type="EMBL" id="KZM26913.1"/>
    </source>
</evidence>
<feature type="region of interest" description="Disordered" evidence="10">
    <location>
        <begin position="295"/>
        <end position="318"/>
    </location>
</feature>
<protein>
    <recommendedName>
        <fullName evidence="7">Glutamate pyruvate transaminase</fullName>
    </recommendedName>
    <alternativeName>
        <fullName evidence="8">Glutamic--alanine transaminase</fullName>
    </alternativeName>
    <alternativeName>
        <fullName evidence="9">Glutamic--pyruvic transaminase</fullName>
    </alternativeName>
</protein>
<keyword evidence="13" id="KW-1185">Reference proteome</keyword>
<gene>
    <name evidence="12" type="ORF">ST47_g1940</name>
</gene>
<evidence type="ECO:0000256" key="3">
    <source>
        <dbReference type="ARBA" id="ARBA00022576"/>
    </source>
</evidence>
<comment type="cofactor">
    <cofactor evidence="1">
        <name>pyridoxal 5'-phosphate</name>
        <dbReference type="ChEBI" id="CHEBI:597326"/>
    </cofactor>
</comment>
<proteinExistence type="inferred from homology"/>
<dbReference type="PANTHER" id="PTHR11751">
    <property type="entry name" value="ALANINE AMINOTRANSFERASE"/>
    <property type="match status" value="1"/>
</dbReference>
<keyword evidence="5" id="KW-0663">Pyridoxal phosphate</keyword>
<dbReference type="SUPFAM" id="SSF46785">
    <property type="entry name" value="Winged helix' DNA-binding domain"/>
    <property type="match status" value="1"/>
</dbReference>
<evidence type="ECO:0000256" key="1">
    <source>
        <dbReference type="ARBA" id="ARBA00001933"/>
    </source>
</evidence>
<evidence type="ECO:0000313" key="13">
    <source>
        <dbReference type="Proteomes" id="UP000076837"/>
    </source>
</evidence>
<dbReference type="InterPro" id="IPR015422">
    <property type="entry name" value="PyrdxlP-dep_Trfase_small"/>
</dbReference>
<dbReference type="GO" id="GO:0042853">
    <property type="term" value="P:L-alanine catabolic process"/>
    <property type="evidence" value="ECO:0007669"/>
    <property type="project" value="UniProtKB-UniPathway"/>
</dbReference>
<dbReference type="InterPro" id="IPR015421">
    <property type="entry name" value="PyrdxlP-dep_Trfase_major"/>
</dbReference>
<comment type="similarity">
    <text evidence="6">Belongs to the class-I pyridoxal-phosphate-dependent aminotransferase family. Alanine aminotransferase subfamily.</text>
</comment>
<dbReference type="Proteomes" id="UP000076837">
    <property type="component" value="Unassembled WGS sequence"/>
</dbReference>
<evidence type="ECO:0000259" key="11">
    <source>
        <dbReference type="PROSITE" id="PS50250"/>
    </source>
</evidence>
<evidence type="ECO:0000256" key="2">
    <source>
        <dbReference type="ARBA" id="ARBA00011738"/>
    </source>
</evidence>
<dbReference type="SUPFAM" id="SSF53383">
    <property type="entry name" value="PLP-dependent transferases"/>
    <property type="match status" value="1"/>
</dbReference>
<evidence type="ECO:0000256" key="6">
    <source>
        <dbReference type="ARBA" id="ARBA00025785"/>
    </source>
</evidence>
<dbReference type="STRING" id="5454.A0A163KCD3"/>
<dbReference type="PROSITE" id="PS50250">
    <property type="entry name" value="PCI"/>
    <property type="match status" value="1"/>
</dbReference>
<comment type="subunit">
    <text evidence="2">Homodimer.</text>
</comment>
<dbReference type="CDD" id="cd00609">
    <property type="entry name" value="AAT_like"/>
    <property type="match status" value="1"/>
</dbReference>
<feature type="region of interest" description="Disordered" evidence="10">
    <location>
        <begin position="495"/>
        <end position="522"/>
    </location>
</feature>
<evidence type="ECO:0000256" key="5">
    <source>
        <dbReference type="ARBA" id="ARBA00022898"/>
    </source>
</evidence>
<dbReference type="FunFam" id="1.25.40.570:FF:000013">
    <property type="entry name" value="Proteasome regulatory particle subunit (RpnG)"/>
    <property type="match status" value="1"/>
</dbReference>
<dbReference type="AlphaFoldDB" id="A0A163KCD3"/>
<dbReference type="InterPro" id="IPR049549">
    <property type="entry name" value="RPN7_PSMD6_C"/>
</dbReference>
<comment type="caution">
    <text evidence="12">The sequence shown here is derived from an EMBL/GenBank/DDBJ whole genome shotgun (WGS) entry which is preliminary data.</text>
</comment>
<name>A0A163KCD3_DIDRA</name>
<dbReference type="Pfam" id="PF01399">
    <property type="entry name" value="PCI"/>
    <property type="match status" value="1"/>
</dbReference>
<feature type="compositionally biased region" description="Low complexity" evidence="10">
    <location>
        <begin position="495"/>
        <end position="509"/>
    </location>
</feature>
<reference evidence="12 13" key="1">
    <citation type="journal article" date="2016" name="Sci. Rep.">
        <title>Draft genome sequencing and secretome analysis of fungal phytopathogen Ascochyta rabiei provides insight into the necrotrophic effector repertoire.</title>
        <authorList>
            <person name="Verma S."/>
            <person name="Gazara R.K."/>
            <person name="Nizam S."/>
            <person name="Parween S."/>
            <person name="Chattopadhyay D."/>
            <person name="Verma P.K."/>
        </authorList>
    </citation>
    <scope>NUCLEOTIDE SEQUENCE [LARGE SCALE GENOMIC DNA]</scope>
    <source>
        <strain evidence="12 13">ArDII</strain>
    </source>
</reference>
<dbReference type="InterPro" id="IPR045135">
    <property type="entry name" value="Rpn7_N"/>
</dbReference>
<dbReference type="InterPro" id="IPR000717">
    <property type="entry name" value="PCI_dom"/>
</dbReference>
<sequence length="1010" mass="110732">MGDPQFAQYPDLQLAQHVFQLTNPSASKPAKQASLKTVQDAIQAGNMAPLYRYLAHPTDGVLNAPGEGSADQPTSHRRPSASITSMLATRNPELDAPLTWDEKLYDRLKADNDRELEAIQKEEDEAAEKAGDTEVQAARGKRAELYNRIGDKDKAIASYEAIFDKTGILGTKIDLVLAIIRVALFFGDKMLAKKSIARATALVESGGDWDRRNRLKAYTGLHLLTVRSHAQAAPLLLDSLSTFTSYELCSYSSLVVYAILAGSSSLKRVDFKSKVVDAPEIKAIVGSGEEKLSAITGHTSAGPGAGDEDMPDASTQTATPAPAAVNLTTLGGQQDKEVPIDFSPLSKLVKSLYEGNYKSFFAALGEVEVSFLSQDRYLYEHRGWYVREMRLRGYQQLLQSYRVVGLQSMANDFGVTIDFLDKDLAKFIAADRIPCTIDRVKGIIETNRPDDKNKQYVDVVKQGDQLITKLQKYGQAGARFFIPGELTHLPAPRFASARPAPPSASCRLPSPSPPHLPPRRAMSSGITETETVLTLDNINPHVRAAKYAVRGELAVRSEQYRAKLARGEGKDLPFDTVIAANIGNPQQLDQKPITFFRQVASLLENPLLLEHEHVLTGPLGYPNDVIQRARKLLSEVNSVGAYSQSQGAPGIRRSVAEYIERRDGYPSSVDNVYLSNGASSGVNTLLHVICASPETGVMVPIPQYPLYTATLSVLDARCVPYYLDEAANWGTSMAAIQQSYDKAKSEGTDIKAICIINPGNPTGASLPAEDIHSVLKFAAKNKLVVIADEVYQTNVFIGEFISFKKALRDLQNASPGEYDHIELASLHSVSKGMVGECGHRGGYFELVGFHPDVAAEIYKFISIQLCPPVLGQCIVEMMVNPPKEGEPSYALYKQEYDGIFAGLKKRAYALYEAFKKMEGVQVGEPQGSMYLFPTITLPERAIAQAKKEGCAPDEFYCFRMLDATGVCTVAGTGFGQKEGTFHFRTTFLAPGTDWTERLVKFHEAFMKEFK</sequence>
<dbReference type="Gene3D" id="3.40.640.10">
    <property type="entry name" value="Type I PLP-dependent aspartate aminotransferase-like (Major domain)"/>
    <property type="match status" value="1"/>
</dbReference>
<dbReference type="EMBL" id="JYNV01000089">
    <property type="protein sequence ID" value="KZM26913.1"/>
    <property type="molecule type" value="Genomic_DNA"/>
</dbReference>
<dbReference type="GO" id="GO:0030170">
    <property type="term" value="F:pyridoxal phosphate binding"/>
    <property type="evidence" value="ECO:0007669"/>
    <property type="project" value="InterPro"/>
</dbReference>
<dbReference type="InterPro" id="IPR045088">
    <property type="entry name" value="ALAT1/2-like"/>
</dbReference>
<keyword evidence="4" id="KW-0808">Transferase</keyword>
<dbReference type="Pfam" id="PF00155">
    <property type="entry name" value="Aminotran_1_2"/>
    <property type="match status" value="1"/>
</dbReference>
<feature type="region of interest" description="Disordered" evidence="10">
    <location>
        <begin position="62"/>
        <end position="82"/>
    </location>
</feature>
<dbReference type="Gene3D" id="3.90.1150.10">
    <property type="entry name" value="Aspartate Aminotransferase, domain 1"/>
    <property type="match status" value="1"/>
</dbReference>
<evidence type="ECO:0000256" key="9">
    <source>
        <dbReference type="ARBA" id="ARBA00080525"/>
    </source>
</evidence>
<evidence type="ECO:0000256" key="4">
    <source>
        <dbReference type="ARBA" id="ARBA00022679"/>
    </source>
</evidence>
<keyword evidence="3" id="KW-0032">Aminotransferase</keyword>
<dbReference type="FunFam" id="3.40.640.10:FF:000012">
    <property type="entry name" value="alanine aminotransferase 2"/>
    <property type="match status" value="1"/>
</dbReference>
<evidence type="ECO:0000256" key="10">
    <source>
        <dbReference type="SAM" id="MobiDB-lite"/>
    </source>
</evidence>
<evidence type="ECO:0000256" key="7">
    <source>
        <dbReference type="ARBA" id="ARBA00077894"/>
    </source>
</evidence>
<dbReference type="Gene3D" id="1.25.40.570">
    <property type="match status" value="2"/>
</dbReference>
<dbReference type="GO" id="GO:0008483">
    <property type="term" value="F:transaminase activity"/>
    <property type="evidence" value="ECO:0007669"/>
    <property type="project" value="UniProtKB-KW"/>
</dbReference>
<dbReference type="FunFam" id="1.25.40.570:FF:000021">
    <property type="entry name" value="Putative proteasome regulatory particle subunit"/>
    <property type="match status" value="1"/>
</dbReference>
<accession>A0A163KCD3</accession>
<evidence type="ECO:0000256" key="8">
    <source>
        <dbReference type="ARBA" id="ARBA00078532"/>
    </source>
</evidence>
<dbReference type="FunFam" id="3.90.1150.10:FF:000151">
    <property type="entry name" value="Alanine aminotransferase 2"/>
    <property type="match status" value="1"/>
</dbReference>
<dbReference type="Pfam" id="PF10602">
    <property type="entry name" value="RPN7"/>
    <property type="match status" value="1"/>
</dbReference>
<organism evidence="12 13">
    <name type="scientific">Didymella rabiei</name>
    <name type="common">Chickpea ascochyta blight fungus</name>
    <name type="synonym">Mycosphaerella rabiei</name>
    <dbReference type="NCBI Taxonomy" id="5454"/>
    <lineage>
        <taxon>Eukaryota</taxon>
        <taxon>Fungi</taxon>
        <taxon>Dikarya</taxon>
        <taxon>Ascomycota</taxon>
        <taxon>Pezizomycotina</taxon>
        <taxon>Dothideomycetes</taxon>
        <taxon>Pleosporomycetidae</taxon>
        <taxon>Pleosporales</taxon>
        <taxon>Pleosporineae</taxon>
        <taxon>Didymellaceae</taxon>
        <taxon>Ascochyta</taxon>
    </lineage>
</organism>
<dbReference type="Gene3D" id="1.10.287.1970">
    <property type="match status" value="1"/>
</dbReference>
<dbReference type="InterPro" id="IPR004839">
    <property type="entry name" value="Aminotransferase_I/II_large"/>
</dbReference>
<feature type="domain" description="PCI" evidence="11">
    <location>
        <begin position="228"/>
        <end position="451"/>
    </location>
</feature>
<dbReference type="FunFam" id="1.10.287.1970:FF:000001">
    <property type="entry name" value="Alanine aminotransferase 2"/>
    <property type="match status" value="1"/>
</dbReference>
<dbReference type="PANTHER" id="PTHR11751:SF29">
    <property type="entry name" value="ALANINE TRANSAMINASE"/>
    <property type="match status" value="1"/>
</dbReference>
<dbReference type="SMART" id="SM00088">
    <property type="entry name" value="PINT"/>
    <property type="match status" value="1"/>
</dbReference>